<protein>
    <recommendedName>
        <fullName evidence="2">DUF7918 domain-containing protein</fullName>
    </recommendedName>
</protein>
<keyword evidence="4" id="KW-1185">Reference proteome</keyword>
<organism evidence="3 4">
    <name type="scientific">Lentithecium fluviatile CBS 122367</name>
    <dbReference type="NCBI Taxonomy" id="1168545"/>
    <lineage>
        <taxon>Eukaryota</taxon>
        <taxon>Fungi</taxon>
        <taxon>Dikarya</taxon>
        <taxon>Ascomycota</taxon>
        <taxon>Pezizomycotina</taxon>
        <taxon>Dothideomycetes</taxon>
        <taxon>Pleosporomycetidae</taxon>
        <taxon>Pleosporales</taxon>
        <taxon>Massarineae</taxon>
        <taxon>Lentitheciaceae</taxon>
        <taxon>Lentithecium</taxon>
    </lineage>
</organism>
<dbReference type="OrthoDB" id="436496at2759"/>
<feature type="region of interest" description="Disordered" evidence="1">
    <location>
        <begin position="402"/>
        <end position="427"/>
    </location>
</feature>
<feature type="region of interest" description="Disordered" evidence="1">
    <location>
        <begin position="236"/>
        <end position="280"/>
    </location>
</feature>
<sequence length="427" mass="48135">YRSINVALHSQFDVEIIPEYRPRPQEFYTERGVEGKVPPLVDEKTPTCSVYIPVLPGSQFWIAYSISPPVPKDQQFLFKLFINGAHIVNWSTGKEQRWEGKTMFGLYERECEDGKKRIEKRVLCFTPPNKKTKQWTDVTDAFDESACMEIRVHRAHASKRVERKVEDYKDTDHGKSRRGIDLVNAGRAGAEQPKRFYKFALIDPTDQPFATFRYYYRTWDQIRDLGVFDDIPISDDSTEMSVIEPGEDATPMRSRTQSAQGESDVVHQSDPDGASESPAKSMQAYISTGAPRLESRIDSPAGEAHQRHSGVVTPPGVRRRLSVPPSCKLDPPKAPTRPLPSIPQKGDPPGTSYQPHPVYSVDEWVVRTPSPVKSIRESISTPPLSRRRGMTPTAWMSAIATTWKRRGMSSTEHSNGGDSRTTSRSVS</sequence>
<feature type="domain" description="DUF7918" evidence="2">
    <location>
        <begin position="42"/>
        <end position="227"/>
    </location>
</feature>
<gene>
    <name evidence="3" type="ORF">K458DRAFT_238457</name>
</gene>
<dbReference type="InterPro" id="IPR057678">
    <property type="entry name" value="DUF7918"/>
</dbReference>
<dbReference type="EMBL" id="MU005577">
    <property type="protein sequence ID" value="KAF2686091.1"/>
    <property type="molecule type" value="Genomic_DNA"/>
</dbReference>
<evidence type="ECO:0000256" key="1">
    <source>
        <dbReference type="SAM" id="MobiDB-lite"/>
    </source>
</evidence>
<feature type="compositionally biased region" description="Polar residues" evidence="1">
    <location>
        <begin position="408"/>
        <end position="427"/>
    </location>
</feature>
<reference evidence="3" key="1">
    <citation type="journal article" date="2020" name="Stud. Mycol.">
        <title>101 Dothideomycetes genomes: a test case for predicting lifestyles and emergence of pathogens.</title>
        <authorList>
            <person name="Haridas S."/>
            <person name="Albert R."/>
            <person name="Binder M."/>
            <person name="Bloem J."/>
            <person name="Labutti K."/>
            <person name="Salamov A."/>
            <person name="Andreopoulos B."/>
            <person name="Baker S."/>
            <person name="Barry K."/>
            <person name="Bills G."/>
            <person name="Bluhm B."/>
            <person name="Cannon C."/>
            <person name="Castanera R."/>
            <person name="Culley D."/>
            <person name="Daum C."/>
            <person name="Ezra D."/>
            <person name="Gonzalez J."/>
            <person name="Henrissat B."/>
            <person name="Kuo A."/>
            <person name="Liang C."/>
            <person name="Lipzen A."/>
            <person name="Lutzoni F."/>
            <person name="Magnuson J."/>
            <person name="Mondo S."/>
            <person name="Nolan M."/>
            <person name="Ohm R."/>
            <person name="Pangilinan J."/>
            <person name="Park H.-J."/>
            <person name="Ramirez L."/>
            <person name="Alfaro M."/>
            <person name="Sun H."/>
            <person name="Tritt A."/>
            <person name="Yoshinaga Y."/>
            <person name="Zwiers L.-H."/>
            <person name="Turgeon B."/>
            <person name="Goodwin S."/>
            <person name="Spatafora J."/>
            <person name="Crous P."/>
            <person name="Grigoriev I."/>
        </authorList>
    </citation>
    <scope>NUCLEOTIDE SEQUENCE</scope>
    <source>
        <strain evidence="3">CBS 122367</strain>
    </source>
</reference>
<evidence type="ECO:0000259" key="2">
    <source>
        <dbReference type="Pfam" id="PF25534"/>
    </source>
</evidence>
<dbReference type="Proteomes" id="UP000799291">
    <property type="component" value="Unassembled WGS sequence"/>
</dbReference>
<evidence type="ECO:0000313" key="3">
    <source>
        <dbReference type="EMBL" id="KAF2686091.1"/>
    </source>
</evidence>
<evidence type="ECO:0000313" key="4">
    <source>
        <dbReference type="Proteomes" id="UP000799291"/>
    </source>
</evidence>
<dbReference type="AlphaFoldDB" id="A0A6G1J799"/>
<name>A0A6G1J799_9PLEO</name>
<accession>A0A6G1J799</accession>
<feature type="compositionally biased region" description="Pro residues" evidence="1">
    <location>
        <begin position="332"/>
        <end position="341"/>
    </location>
</feature>
<proteinExistence type="predicted"/>
<dbReference type="Pfam" id="PF25534">
    <property type="entry name" value="DUF7918"/>
    <property type="match status" value="1"/>
</dbReference>
<feature type="non-terminal residue" evidence="3">
    <location>
        <position position="427"/>
    </location>
</feature>
<feature type="region of interest" description="Disordered" evidence="1">
    <location>
        <begin position="294"/>
        <end position="357"/>
    </location>
</feature>
<feature type="non-terminal residue" evidence="3">
    <location>
        <position position="1"/>
    </location>
</feature>